<reference evidence="2 3" key="1">
    <citation type="submission" date="2018-08" db="EMBL/GenBank/DDBJ databases">
        <title>A genome reference for cultivated species of the human gut microbiota.</title>
        <authorList>
            <person name="Zou Y."/>
            <person name="Xue W."/>
            <person name="Luo G."/>
        </authorList>
    </citation>
    <scope>NUCLEOTIDE SEQUENCE [LARGE SCALE GENOMIC DNA]</scope>
    <source>
        <strain evidence="2 3">TF10-9AT</strain>
    </source>
</reference>
<dbReference type="AlphaFoldDB" id="A0A8B2Z365"/>
<dbReference type="InterPro" id="IPR048354">
    <property type="entry name" value="TOD1_MUCI70_glycTrfase_dom"/>
</dbReference>
<organism evidence="2 3">
    <name type="scientific">Ligilactobacillus ruminis</name>
    <dbReference type="NCBI Taxonomy" id="1623"/>
    <lineage>
        <taxon>Bacteria</taxon>
        <taxon>Bacillati</taxon>
        <taxon>Bacillota</taxon>
        <taxon>Bacilli</taxon>
        <taxon>Lactobacillales</taxon>
        <taxon>Lactobacillaceae</taxon>
        <taxon>Ligilactobacillus</taxon>
    </lineage>
</organism>
<dbReference type="InterPro" id="IPR006852">
    <property type="entry name" value="TOD1_MUCI70"/>
</dbReference>
<accession>A0A8B2Z365</accession>
<name>A0A8B2Z365_9LACO</name>
<evidence type="ECO:0000259" key="1">
    <source>
        <dbReference type="Pfam" id="PF04765"/>
    </source>
</evidence>
<gene>
    <name evidence="2" type="ORF">DXD09_00830</name>
</gene>
<protein>
    <submittedName>
        <fullName evidence="2">DUF616 domain-containing protein</fullName>
    </submittedName>
</protein>
<dbReference type="EMBL" id="QSQR01000001">
    <property type="protein sequence ID" value="RGK48311.1"/>
    <property type="molecule type" value="Genomic_DNA"/>
</dbReference>
<feature type="domain" description="TOD1/MUCI70 glycosyltransferase-like" evidence="1">
    <location>
        <begin position="82"/>
        <end position="280"/>
    </location>
</feature>
<comment type="caution">
    <text evidence="2">The sequence shown here is derived from an EMBL/GenBank/DDBJ whole genome shotgun (WGS) entry which is preliminary data.</text>
</comment>
<dbReference type="PANTHER" id="PTHR12956">
    <property type="entry name" value="ALKALINE CERAMIDASE-RELATED"/>
    <property type="match status" value="1"/>
</dbReference>
<dbReference type="PANTHER" id="PTHR12956:SF17">
    <property type="entry name" value="OS01G0749100 PROTEIN"/>
    <property type="match status" value="1"/>
</dbReference>
<evidence type="ECO:0000313" key="3">
    <source>
        <dbReference type="Proteomes" id="UP000260790"/>
    </source>
</evidence>
<dbReference type="Proteomes" id="UP000260790">
    <property type="component" value="Unassembled WGS sequence"/>
</dbReference>
<dbReference type="Pfam" id="PF04765">
    <property type="entry name" value="TOD1_MUCI70"/>
    <property type="match status" value="1"/>
</dbReference>
<evidence type="ECO:0000313" key="2">
    <source>
        <dbReference type="EMBL" id="RGK48311.1"/>
    </source>
</evidence>
<sequence>MVGWENMYIESEESKNMMKLNEDYLDVYYSSAYQKYINKNVRKLSLGRLWDEFRTGYFIKRINSMFNPKPLVKERVSQELCDVEDKKVAVYTVIIGKYDNLHNPMYNSPQCDYYLVTDNDIDTSGTYWNKVDINKYNIPAEWSNTKKARYCKTHPELFFKEYEYSIFLDGNFLIVADLIPMVEKLGNSVFATHLHPGNDCVYQEGKDIIALGKSKSSDVNKQVNSYKSQGFPKHYGLFETNVLVRKHNDSICMALDHSWWNEMEKYTLRDQLSLTYVLWKENLGFNFVRILGSNPRMNPRLRYLSHR</sequence>
<proteinExistence type="predicted"/>